<dbReference type="OrthoDB" id="9805115at2"/>
<dbReference type="RefSeq" id="WP_090717786.1">
    <property type="nucleotide sequence ID" value="NZ_CAESAP020000317.1"/>
</dbReference>
<sequence length="478" mass="53550">MGKQRDTELINILLNDKENELLEFKSNNTNPKVIGKLCSVLSNSARILNKDYAYILWGISDDGCIIGTDFNPNNKSITKFKLSQALSPSIHCDFRLVTHQDDNIVILEIPATTITPIEFNGTAYVRIGSATPKLSGHLDKMQILMKNLQTYTWEHEVAKQFLTADEVLNYLAYKVYFKLISQASPQSIDEILQYLERDNIVEKDIGNKWNILNLGALLLANDLNDFGVSIARKGVRFIAYNGDNKAEVVSHRKDGLKGYAIALEGLVTYINNLLPNSETIGEVYRQTNAPFPKIAIREIIANALIHQDMTITGAGPQVELFNNRLEVTNPGESLNPIERIIDLPPKSRNEGLAGLMRRMRLCEEQGSGVDKVIFSVEEAQLPAPIFRTHGNSTQVILYAYRSFADLTIEERTRACYQHAVIKYISGMKLKNSSLCTRFGIKKGNESQVSKVIKNALSKGLIKIADTESPRSGYHPFWA</sequence>
<dbReference type="PANTHER" id="PTHR30595:SF6">
    <property type="entry name" value="SCHLAFEN ALBA-2 DOMAIN-CONTAINING PROTEIN"/>
    <property type="match status" value="1"/>
</dbReference>
<feature type="domain" description="Schlafen AlbA-2" evidence="1">
    <location>
        <begin position="18"/>
        <end position="133"/>
    </location>
</feature>
<dbReference type="AlphaFoldDB" id="A0A1H6MS59"/>
<evidence type="ECO:0000313" key="3">
    <source>
        <dbReference type="Proteomes" id="UP000198988"/>
    </source>
</evidence>
<dbReference type="InterPro" id="IPR038461">
    <property type="entry name" value="Schlafen_AlbA_2_dom_sf"/>
</dbReference>
<dbReference type="InterPro" id="IPR007421">
    <property type="entry name" value="Schlafen_AlbA_2_dom"/>
</dbReference>
<organism evidence="2 3">
    <name type="scientific">Bathymodiolus azoricus thioautotrophic gill symbiont</name>
    <dbReference type="NCBI Taxonomy" id="235205"/>
    <lineage>
        <taxon>Bacteria</taxon>
        <taxon>Pseudomonadati</taxon>
        <taxon>Pseudomonadota</taxon>
        <taxon>Gammaproteobacteria</taxon>
        <taxon>sulfur-oxidizing symbionts</taxon>
    </lineage>
</organism>
<dbReference type="Proteomes" id="UP000198988">
    <property type="component" value="Unassembled WGS sequence"/>
</dbReference>
<proteinExistence type="predicted"/>
<dbReference type="Pfam" id="PF13749">
    <property type="entry name" value="HATPase_c_4"/>
    <property type="match status" value="1"/>
</dbReference>
<dbReference type="Pfam" id="PF04326">
    <property type="entry name" value="SLFN_AlbA_2"/>
    <property type="match status" value="1"/>
</dbReference>
<protein>
    <submittedName>
        <fullName evidence="2">Transcriptional regulator</fullName>
    </submittedName>
</protein>
<dbReference type="InterPro" id="IPR038475">
    <property type="entry name" value="RecG_C_sf"/>
</dbReference>
<dbReference type="Gene3D" id="3.30.565.60">
    <property type="match status" value="1"/>
</dbReference>
<dbReference type="EMBL" id="CDSC02000429">
    <property type="protein sequence ID" value="SEI00552.1"/>
    <property type="molecule type" value="Genomic_DNA"/>
</dbReference>
<dbReference type="Gene3D" id="3.30.950.30">
    <property type="entry name" value="Schlafen, AAA domain"/>
    <property type="match status" value="1"/>
</dbReference>
<evidence type="ECO:0000313" key="2">
    <source>
        <dbReference type="EMBL" id="SEI00552.1"/>
    </source>
</evidence>
<gene>
    <name evidence="2" type="ORF">BAZSYMA_ACONTIG02559_4</name>
</gene>
<evidence type="ECO:0000259" key="1">
    <source>
        <dbReference type="Pfam" id="PF04326"/>
    </source>
</evidence>
<accession>A0A1H6MS59</accession>
<dbReference type="PANTHER" id="PTHR30595">
    <property type="entry name" value="GLPR-RELATED TRANSCRIPTIONAL REPRESSOR"/>
    <property type="match status" value="1"/>
</dbReference>
<name>A0A1H6MS59_9GAMM</name>
<reference evidence="3" key="1">
    <citation type="submission" date="2016-06" db="EMBL/GenBank/DDBJ databases">
        <authorList>
            <person name="Petersen J."/>
            <person name="Sayavedra L."/>
        </authorList>
    </citation>
    <scope>NUCLEOTIDE SEQUENCE [LARGE SCALE GENOMIC DNA]</scope>
    <source>
        <strain evidence="3">BazSymA</strain>
    </source>
</reference>